<evidence type="ECO:0000256" key="1">
    <source>
        <dbReference type="SAM" id="MobiDB-lite"/>
    </source>
</evidence>
<comment type="caution">
    <text evidence="2">The sequence shown here is derived from an EMBL/GenBank/DDBJ whole genome shotgun (WGS) entry which is preliminary data.</text>
</comment>
<dbReference type="AlphaFoldDB" id="A0AAV0GN24"/>
<protein>
    <submittedName>
        <fullName evidence="2">Uncharacterized protein</fullName>
    </submittedName>
</protein>
<feature type="compositionally biased region" description="Low complexity" evidence="1">
    <location>
        <begin position="85"/>
        <end position="99"/>
    </location>
</feature>
<dbReference type="Proteomes" id="UP001152523">
    <property type="component" value="Unassembled WGS sequence"/>
</dbReference>
<keyword evidence="3" id="KW-1185">Reference proteome</keyword>
<accession>A0AAV0GN24</accession>
<proteinExistence type="predicted"/>
<feature type="region of interest" description="Disordered" evidence="1">
    <location>
        <begin position="74"/>
        <end position="122"/>
    </location>
</feature>
<evidence type="ECO:0000313" key="3">
    <source>
        <dbReference type="Proteomes" id="UP001152523"/>
    </source>
</evidence>
<evidence type="ECO:0000313" key="2">
    <source>
        <dbReference type="EMBL" id="CAH9148784.1"/>
    </source>
</evidence>
<gene>
    <name evidence="2" type="ORF">CEPIT_LOCUS44772</name>
</gene>
<name>A0AAV0GN24_9ASTE</name>
<sequence length="133" mass="14092">MPILNEGTEYAANLIAEGSPFWMGHYVGEDVLVMLTFSSGGEKMTSRLERLAAKAGSSPGALVRKVQTRGSIEAALGKSGRGPQRDGTATLAAPAADLRPPLRRGPGRGWHPAHPLAEREEVPSCEESCSSCY</sequence>
<reference evidence="2" key="1">
    <citation type="submission" date="2022-07" db="EMBL/GenBank/DDBJ databases">
        <authorList>
            <person name="Macas J."/>
            <person name="Novak P."/>
            <person name="Neumann P."/>
        </authorList>
    </citation>
    <scope>NUCLEOTIDE SEQUENCE</scope>
</reference>
<dbReference type="EMBL" id="CAMAPF010001239">
    <property type="protein sequence ID" value="CAH9148784.1"/>
    <property type="molecule type" value="Genomic_DNA"/>
</dbReference>
<organism evidence="2 3">
    <name type="scientific">Cuscuta epithymum</name>
    <dbReference type="NCBI Taxonomy" id="186058"/>
    <lineage>
        <taxon>Eukaryota</taxon>
        <taxon>Viridiplantae</taxon>
        <taxon>Streptophyta</taxon>
        <taxon>Embryophyta</taxon>
        <taxon>Tracheophyta</taxon>
        <taxon>Spermatophyta</taxon>
        <taxon>Magnoliopsida</taxon>
        <taxon>eudicotyledons</taxon>
        <taxon>Gunneridae</taxon>
        <taxon>Pentapetalae</taxon>
        <taxon>asterids</taxon>
        <taxon>lamiids</taxon>
        <taxon>Solanales</taxon>
        <taxon>Convolvulaceae</taxon>
        <taxon>Cuscuteae</taxon>
        <taxon>Cuscuta</taxon>
        <taxon>Cuscuta subgen. Cuscuta</taxon>
    </lineage>
</organism>